<comment type="similarity">
    <text evidence="2">Belongs to the plant self-incompatibility (S1) protein family.</text>
</comment>
<reference evidence="6 7" key="1">
    <citation type="journal article" date="2017" name="Mol. Plant">
        <title>The Genome of Medicinal Plant Macleaya cordata Provides New Insights into Benzylisoquinoline Alkaloids Metabolism.</title>
        <authorList>
            <person name="Liu X."/>
            <person name="Liu Y."/>
            <person name="Huang P."/>
            <person name="Ma Y."/>
            <person name="Qing Z."/>
            <person name="Tang Q."/>
            <person name="Cao H."/>
            <person name="Cheng P."/>
            <person name="Zheng Y."/>
            <person name="Yuan Z."/>
            <person name="Zhou Y."/>
            <person name="Liu J."/>
            <person name="Tang Z."/>
            <person name="Zhuo Y."/>
            <person name="Zhang Y."/>
            <person name="Yu L."/>
            <person name="Huang J."/>
            <person name="Yang P."/>
            <person name="Peng Q."/>
            <person name="Zhang J."/>
            <person name="Jiang W."/>
            <person name="Zhang Z."/>
            <person name="Lin K."/>
            <person name="Ro D.K."/>
            <person name="Chen X."/>
            <person name="Xiong X."/>
            <person name="Shang Y."/>
            <person name="Huang S."/>
            <person name="Zeng J."/>
        </authorList>
    </citation>
    <scope>NUCLEOTIDE SEQUENCE [LARGE SCALE GENOMIC DNA]</scope>
    <source>
        <strain evidence="7">cv. BLH2017</strain>
        <tissue evidence="6">Root</tissue>
    </source>
</reference>
<evidence type="ECO:0000256" key="5">
    <source>
        <dbReference type="ARBA" id="ARBA00022729"/>
    </source>
</evidence>
<keyword evidence="7" id="KW-1185">Reference proteome</keyword>
<dbReference type="Pfam" id="PF05938">
    <property type="entry name" value="Self-incomp_S1"/>
    <property type="match status" value="1"/>
</dbReference>
<dbReference type="InParanoid" id="A0A200PVK8"/>
<gene>
    <name evidence="6" type="ORF">BVC80_9099g11</name>
</gene>
<keyword evidence="5" id="KW-0732">Signal</keyword>
<keyword evidence="3" id="KW-0713">Self-incompatibility</keyword>
<dbReference type="GO" id="GO:0005576">
    <property type="term" value="C:extracellular region"/>
    <property type="evidence" value="ECO:0007669"/>
    <property type="project" value="UniProtKB-SubCell"/>
</dbReference>
<protein>
    <submittedName>
        <fullName evidence="6">Uncharacterized protein</fullName>
    </submittedName>
</protein>
<evidence type="ECO:0000313" key="7">
    <source>
        <dbReference type="Proteomes" id="UP000195402"/>
    </source>
</evidence>
<keyword evidence="4" id="KW-0964">Secreted</keyword>
<evidence type="ECO:0000313" key="6">
    <source>
        <dbReference type="EMBL" id="OVA02224.1"/>
    </source>
</evidence>
<accession>A0A200PVK8</accession>
<organism evidence="6 7">
    <name type="scientific">Macleaya cordata</name>
    <name type="common">Five-seeded plume-poppy</name>
    <name type="synonym">Bocconia cordata</name>
    <dbReference type="NCBI Taxonomy" id="56857"/>
    <lineage>
        <taxon>Eukaryota</taxon>
        <taxon>Viridiplantae</taxon>
        <taxon>Streptophyta</taxon>
        <taxon>Embryophyta</taxon>
        <taxon>Tracheophyta</taxon>
        <taxon>Spermatophyta</taxon>
        <taxon>Magnoliopsida</taxon>
        <taxon>Ranunculales</taxon>
        <taxon>Papaveraceae</taxon>
        <taxon>Papaveroideae</taxon>
        <taxon>Macleaya</taxon>
    </lineage>
</organism>
<comment type="subcellular location">
    <subcellularLocation>
        <location evidence="1">Secreted</location>
    </subcellularLocation>
</comment>
<proteinExistence type="inferred from homology"/>
<dbReference type="InterPro" id="IPR010264">
    <property type="entry name" value="Self-incomp_S1"/>
</dbReference>
<evidence type="ECO:0000256" key="4">
    <source>
        <dbReference type="ARBA" id="ARBA00022525"/>
    </source>
</evidence>
<sequence length="73" mass="7851">MSESSTASSVLAAAAGKYQVNISNDLGEKFNDPTVHCQSKESDLGEHTLPFAKRDSNRCGADNKCLYQAKQEG</sequence>
<dbReference type="EMBL" id="MVGT01003956">
    <property type="protein sequence ID" value="OVA02224.1"/>
    <property type="molecule type" value="Genomic_DNA"/>
</dbReference>
<dbReference type="Proteomes" id="UP000195402">
    <property type="component" value="Unassembled WGS sequence"/>
</dbReference>
<name>A0A200PVK8_MACCD</name>
<dbReference type="AlphaFoldDB" id="A0A200PVK8"/>
<dbReference type="GO" id="GO:0060320">
    <property type="term" value="P:rejection of self pollen"/>
    <property type="evidence" value="ECO:0007669"/>
    <property type="project" value="UniProtKB-KW"/>
</dbReference>
<comment type="caution">
    <text evidence="6">The sequence shown here is derived from an EMBL/GenBank/DDBJ whole genome shotgun (WGS) entry which is preliminary data.</text>
</comment>
<evidence type="ECO:0000256" key="2">
    <source>
        <dbReference type="ARBA" id="ARBA00005581"/>
    </source>
</evidence>
<evidence type="ECO:0000256" key="3">
    <source>
        <dbReference type="ARBA" id="ARBA00022471"/>
    </source>
</evidence>
<evidence type="ECO:0000256" key="1">
    <source>
        <dbReference type="ARBA" id="ARBA00004613"/>
    </source>
</evidence>